<feature type="domain" description="CUE" evidence="3">
    <location>
        <begin position="45"/>
        <end position="87"/>
    </location>
</feature>
<organism evidence="4 5">
    <name type="scientific">Hermanssonia centrifuga</name>
    <dbReference type="NCBI Taxonomy" id="98765"/>
    <lineage>
        <taxon>Eukaryota</taxon>
        <taxon>Fungi</taxon>
        <taxon>Dikarya</taxon>
        <taxon>Basidiomycota</taxon>
        <taxon>Agaricomycotina</taxon>
        <taxon>Agaricomycetes</taxon>
        <taxon>Polyporales</taxon>
        <taxon>Meruliaceae</taxon>
        <taxon>Hermanssonia</taxon>
    </lineage>
</organism>
<dbReference type="EMBL" id="SGPJ01000034">
    <property type="protein sequence ID" value="THH01012.1"/>
    <property type="molecule type" value="Genomic_DNA"/>
</dbReference>
<feature type="compositionally biased region" description="Basic and acidic residues" evidence="1">
    <location>
        <begin position="150"/>
        <end position="167"/>
    </location>
</feature>
<evidence type="ECO:0000259" key="3">
    <source>
        <dbReference type="PROSITE" id="PS51140"/>
    </source>
</evidence>
<dbReference type="AlphaFoldDB" id="A0A4S4KQX2"/>
<keyword evidence="5" id="KW-1185">Reference proteome</keyword>
<dbReference type="CDD" id="cd14424">
    <property type="entry name" value="CUE_Cue1p_like"/>
    <property type="match status" value="1"/>
</dbReference>
<evidence type="ECO:0000313" key="5">
    <source>
        <dbReference type="Proteomes" id="UP000309038"/>
    </source>
</evidence>
<protein>
    <recommendedName>
        <fullName evidence="3">CUE domain-containing protein</fullName>
    </recommendedName>
</protein>
<evidence type="ECO:0000313" key="4">
    <source>
        <dbReference type="EMBL" id="THH01012.1"/>
    </source>
</evidence>
<sequence>MGEVVNVLVAFAVIVFVFKWATSSKDSPADAQSPAAILGFRPKNITQEQVDTVHAMFPDIPRENIHFELLRSGNVQQTSNKILERGFLPAPPPAYYTIYPRTATPDAPRPGPAANTNQNKSAPQPKENLISRYRLENRLDSSAASSATEDPLKWDDSPEKREAGLRERKARMVLAARQRLLAQQQNQASSSEASST</sequence>
<dbReference type="GO" id="GO:0043130">
    <property type="term" value="F:ubiquitin binding"/>
    <property type="evidence" value="ECO:0007669"/>
    <property type="project" value="InterPro"/>
</dbReference>
<evidence type="ECO:0000256" key="1">
    <source>
        <dbReference type="SAM" id="MobiDB-lite"/>
    </source>
</evidence>
<comment type="caution">
    <text evidence="4">The sequence shown here is derived from an EMBL/GenBank/DDBJ whole genome shotgun (WGS) entry which is preliminary data.</text>
</comment>
<reference evidence="4 5" key="1">
    <citation type="submission" date="2019-02" db="EMBL/GenBank/DDBJ databases">
        <title>Genome sequencing of the rare red list fungi Phlebia centrifuga.</title>
        <authorList>
            <person name="Buettner E."/>
            <person name="Kellner H."/>
        </authorList>
    </citation>
    <scope>NUCLEOTIDE SEQUENCE [LARGE SCALE GENOMIC DNA]</scope>
    <source>
        <strain evidence="4 5">DSM 108282</strain>
    </source>
</reference>
<feature type="chain" id="PRO_5020647971" description="CUE domain-containing protein" evidence="2">
    <location>
        <begin position="25"/>
        <end position="196"/>
    </location>
</feature>
<feature type="signal peptide" evidence="2">
    <location>
        <begin position="1"/>
        <end position="24"/>
    </location>
</feature>
<dbReference type="Proteomes" id="UP000309038">
    <property type="component" value="Unassembled WGS sequence"/>
</dbReference>
<gene>
    <name evidence="4" type="ORF">EW026_g1612</name>
</gene>
<keyword evidence="2" id="KW-0732">Signal</keyword>
<dbReference type="Gene3D" id="1.10.8.10">
    <property type="entry name" value="DNA helicase RuvA subunit, C-terminal domain"/>
    <property type="match status" value="1"/>
</dbReference>
<evidence type="ECO:0000256" key="2">
    <source>
        <dbReference type="SAM" id="SignalP"/>
    </source>
</evidence>
<proteinExistence type="predicted"/>
<dbReference type="PROSITE" id="PS51140">
    <property type="entry name" value="CUE"/>
    <property type="match status" value="1"/>
</dbReference>
<feature type="region of interest" description="Disordered" evidence="1">
    <location>
        <begin position="99"/>
        <end position="170"/>
    </location>
</feature>
<accession>A0A4S4KQX2</accession>
<dbReference type="InterPro" id="IPR003892">
    <property type="entry name" value="CUE"/>
</dbReference>
<name>A0A4S4KQX2_9APHY</name>
<dbReference type="Pfam" id="PF02845">
    <property type="entry name" value="CUE"/>
    <property type="match status" value="1"/>
</dbReference>